<organism evidence="1 2">
    <name type="scientific">Sphingorhabdus contaminans</name>
    <dbReference type="NCBI Taxonomy" id="1343899"/>
    <lineage>
        <taxon>Bacteria</taxon>
        <taxon>Pseudomonadati</taxon>
        <taxon>Pseudomonadota</taxon>
        <taxon>Alphaproteobacteria</taxon>
        <taxon>Sphingomonadales</taxon>
        <taxon>Sphingomonadaceae</taxon>
        <taxon>Sphingorhabdus</taxon>
    </lineage>
</organism>
<reference evidence="1 2" key="1">
    <citation type="submission" date="2019-07" db="EMBL/GenBank/DDBJ databases">
        <authorList>
            <person name="Park M."/>
        </authorList>
    </citation>
    <scope>NUCLEOTIDE SEQUENCE [LARGE SCALE GENOMIC DNA]</scope>
    <source>
        <strain evidence="1 2">KCTC32445</strain>
    </source>
</reference>
<proteinExistence type="predicted"/>
<evidence type="ECO:0000313" key="2">
    <source>
        <dbReference type="Proteomes" id="UP000320160"/>
    </source>
</evidence>
<dbReference type="RefSeq" id="WP_143777594.1">
    <property type="nucleotide sequence ID" value="NZ_VKKU01000002.1"/>
</dbReference>
<accession>A0A553WCF2</accession>
<sequence length="151" mass="17425">MIWRKARESDPHENVLVCTETHFTGIAPYIRQLVEHMEANWVAQGFCKEEAVFIDVNATNGHLMCTWDKKGGGACFYDENWPVYYLELKLLWQESLDHEEGAQHFDNQVYIALCFLVSQLCGEAEDAGVQEKYEFYALFEGRTHGAQRVVV</sequence>
<keyword evidence="2" id="KW-1185">Reference proteome</keyword>
<dbReference type="Proteomes" id="UP000320160">
    <property type="component" value="Unassembled WGS sequence"/>
</dbReference>
<protein>
    <submittedName>
        <fullName evidence="1">Uncharacterized protein</fullName>
    </submittedName>
</protein>
<dbReference type="OrthoDB" id="9781034at2"/>
<dbReference type="EMBL" id="VKKU01000002">
    <property type="protein sequence ID" value="TSB02376.1"/>
    <property type="molecule type" value="Genomic_DNA"/>
</dbReference>
<dbReference type="AlphaFoldDB" id="A0A553WCF2"/>
<comment type="caution">
    <text evidence="1">The sequence shown here is derived from an EMBL/GenBank/DDBJ whole genome shotgun (WGS) entry which is preliminary data.</text>
</comment>
<gene>
    <name evidence="1" type="ORF">FOM92_14870</name>
</gene>
<evidence type="ECO:0000313" key="1">
    <source>
        <dbReference type="EMBL" id="TSB02376.1"/>
    </source>
</evidence>
<name>A0A553WCF2_9SPHN</name>